<proteinExistence type="predicted"/>
<accession>A0ABX8LTT5</accession>
<keyword evidence="2" id="KW-1185">Reference proteome</keyword>
<name>A0ABX8LTT5_9GAMM</name>
<evidence type="ECO:0000313" key="1">
    <source>
        <dbReference type="EMBL" id="QXF33727.1"/>
    </source>
</evidence>
<dbReference type="EMBL" id="CP020335">
    <property type="protein sequence ID" value="QXF33727.1"/>
    <property type="molecule type" value="Genomic_DNA"/>
</dbReference>
<reference evidence="1 2" key="1">
    <citation type="submission" date="2017-03" db="EMBL/GenBank/DDBJ databases">
        <title>Genome comparison of Photorhabdus luminescens strain 0813-124 phase variants.</title>
        <authorList>
            <person name="Chien C.-C."/>
            <person name="Chen W.-J."/>
            <person name="Shih M.-C."/>
            <person name="Hsieh F.-C."/>
        </authorList>
    </citation>
    <scope>NUCLEOTIDE SEQUENCE [LARGE SCALE GENOMIC DNA]</scope>
    <source>
        <strain evidence="1 2">0813-124 phase II</strain>
    </source>
</reference>
<evidence type="ECO:0000313" key="2">
    <source>
        <dbReference type="Proteomes" id="UP000693715"/>
    </source>
</evidence>
<sequence length="77" mass="9329">MMEKMNVQKIGILERVIHRGAITHMNHVWEANHPDEIQYRVDDFFTILKEHRPNNAGEFFICEIYDISLHMYVYTYD</sequence>
<organism evidence="1 2">
    <name type="scientific">Photorhabdus akhurstii</name>
    <dbReference type="NCBI Taxonomy" id="171438"/>
    <lineage>
        <taxon>Bacteria</taxon>
        <taxon>Pseudomonadati</taxon>
        <taxon>Pseudomonadota</taxon>
        <taxon>Gammaproteobacteria</taxon>
        <taxon>Enterobacterales</taxon>
        <taxon>Morganellaceae</taxon>
        <taxon>Photorhabdus</taxon>
    </lineage>
</organism>
<dbReference type="Proteomes" id="UP000693715">
    <property type="component" value="Chromosome"/>
</dbReference>
<protein>
    <submittedName>
        <fullName evidence="1">Uncharacterized protein</fullName>
    </submittedName>
</protein>
<gene>
    <name evidence="1" type="ORF">B0X70_11660</name>
</gene>